<proteinExistence type="predicted"/>
<evidence type="ECO:0000313" key="3">
    <source>
        <dbReference type="EMBL" id="GBG28744.1"/>
    </source>
</evidence>
<gene>
    <name evidence="3" type="ORF">FCC1311_049652</name>
</gene>
<feature type="region of interest" description="Disordered" evidence="2">
    <location>
        <begin position="31"/>
        <end position="55"/>
    </location>
</feature>
<dbReference type="Proteomes" id="UP000241890">
    <property type="component" value="Unassembled WGS sequence"/>
</dbReference>
<reference evidence="3 4" key="1">
    <citation type="submission" date="2017-12" db="EMBL/GenBank/DDBJ databases">
        <title>Sequencing, de novo assembly and annotation of complete genome of a new Thraustochytrid species, strain FCC1311.</title>
        <authorList>
            <person name="Sedici K."/>
            <person name="Godart F."/>
            <person name="Aiese Cigliano R."/>
            <person name="Sanseverino W."/>
            <person name="Barakat M."/>
            <person name="Ortet P."/>
            <person name="Marechal E."/>
            <person name="Cagnac O."/>
            <person name="Amato A."/>
        </authorList>
    </citation>
    <scope>NUCLEOTIDE SEQUENCE [LARGE SCALE GENOMIC DNA]</scope>
</reference>
<keyword evidence="4" id="KW-1185">Reference proteome</keyword>
<dbReference type="AlphaFoldDB" id="A0A2R5GLI8"/>
<evidence type="ECO:0000256" key="2">
    <source>
        <dbReference type="SAM" id="MobiDB-lite"/>
    </source>
</evidence>
<evidence type="ECO:0000256" key="1">
    <source>
        <dbReference type="SAM" id="Coils"/>
    </source>
</evidence>
<evidence type="ECO:0000313" key="4">
    <source>
        <dbReference type="Proteomes" id="UP000241890"/>
    </source>
</evidence>
<keyword evidence="1" id="KW-0175">Coiled coil</keyword>
<protein>
    <submittedName>
        <fullName evidence="3">Uncharacterized protein</fullName>
    </submittedName>
</protein>
<comment type="caution">
    <text evidence="3">The sequence shown here is derived from an EMBL/GenBank/DDBJ whole genome shotgun (WGS) entry which is preliminary data.</text>
</comment>
<dbReference type="EMBL" id="BEYU01000047">
    <property type="protein sequence ID" value="GBG28744.1"/>
    <property type="molecule type" value="Genomic_DNA"/>
</dbReference>
<organism evidence="3 4">
    <name type="scientific">Hondaea fermentalgiana</name>
    <dbReference type="NCBI Taxonomy" id="2315210"/>
    <lineage>
        <taxon>Eukaryota</taxon>
        <taxon>Sar</taxon>
        <taxon>Stramenopiles</taxon>
        <taxon>Bigyra</taxon>
        <taxon>Labyrinthulomycetes</taxon>
        <taxon>Thraustochytrida</taxon>
        <taxon>Thraustochytriidae</taxon>
        <taxon>Hondaea</taxon>
    </lineage>
</organism>
<feature type="coiled-coil region" evidence="1">
    <location>
        <begin position="73"/>
        <end position="117"/>
    </location>
</feature>
<name>A0A2R5GLI8_9STRA</name>
<accession>A0A2R5GLI8</accession>
<sequence>MAEEEGAEARLRTLRAVEAGLRAEVASARLKLHETGDRLRAPPDPDAARDGGKDPEALRLARCEVRQNNARTISQLQEAEIALKTRLEETRARVAKRKTEEHDLRALADELNKENNLAVARRSSSDPMPPVTQDEAEENEKLQRVARIFLANHFSVPGDLTFWKRFLRMPYSVDLAGADEASSVVNCLLASGLCAEPDEDSQDHEDPPPVGTKRLLVVSAPNQ</sequence>
<dbReference type="InParanoid" id="A0A2R5GLI8"/>
<feature type="region of interest" description="Disordered" evidence="2">
    <location>
        <begin position="196"/>
        <end position="223"/>
    </location>
</feature>
<feature type="region of interest" description="Disordered" evidence="2">
    <location>
        <begin position="118"/>
        <end position="137"/>
    </location>
</feature>